<dbReference type="CDD" id="cd03426">
    <property type="entry name" value="NUDIX_CoAse_Nudt7"/>
    <property type="match status" value="1"/>
</dbReference>
<dbReference type="InterPro" id="IPR000086">
    <property type="entry name" value="NUDIX_hydrolase_dom"/>
</dbReference>
<organism evidence="8 9">
    <name type="scientific">Shiella aurantiaca</name>
    <dbReference type="NCBI Taxonomy" id="3058365"/>
    <lineage>
        <taxon>Bacteria</taxon>
        <taxon>Pseudomonadati</taxon>
        <taxon>Bacteroidota</taxon>
        <taxon>Cytophagia</taxon>
        <taxon>Cytophagales</taxon>
        <taxon>Shiellaceae</taxon>
        <taxon>Shiella</taxon>
    </lineage>
</organism>
<keyword evidence="6" id="KW-0464">Manganese</keyword>
<reference evidence="8" key="1">
    <citation type="submission" date="2023-06" db="EMBL/GenBank/DDBJ databases">
        <title>Cytophagales bacterium Strain LB-30, isolated from soil.</title>
        <authorList>
            <person name="Liu B."/>
        </authorList>
    </citation>
    <scope>NUCLEOTIDE SEQUENCE</scope>
    <source>
        <strain evidence="8">LB-30</strain>
    </source>
</reference>
<evidence type="ECO:0000256" key="3">
    <source>
        <dbReference type="ARBA" id="ARBA00022723"/>
    </source>
</evidence>
<dbReference type="InterPro" id="IPR045121">
    <property type="entry name" value="CoAse"/>
</dbReference>
<dbReference type="Pfam" id="PF00293">
    <property type="entry name" value="NUDIX"/>
    <property type="match status" value="1"/>
</dbReference>
<keyword evidence="5" id="KW-0460">Magnesium</keyword>
<dbReference type="PANTHER" id="PTHR12992:SF11">
    <property type="entry name" value="MITOCHONDRIAL COENZYME A DIPHOSPHATASE NUDT8"/>
    <property type="match status" value="1"/>
</dbReference>
<dbReference type="EC" id="3.6.1.55" evidence="8"/>
<keyword evidence="9" id="KW-1185">Reference proteome</keyword>
<gene>
    <name evidence="8" type="ORF">QWY31_02080</name>
</gene>
<feature type="domain" description="Nudix hydrolase" evidence="7">
    <location>
        <begin position="43"/>
        <end position="177"/>
    </location>
</feature>
<evidence type="ECO:0000313" key="9">
    <source>
        <dbReference type="Proteomes" id="UP001168552"/>
    </source>
</evidence>
<dbReference type="Gene3D" id="3.90.79.10">
    <property type="entry name" value="Nucleoside Triphosphate Pyrophosphohydrolase"/>
    <property type="match status" value="1"/>
</dbReference>
<dbReference type="Proteomes" id="UP001168552">
    <property type="component" value="Unassembled WGS sequence"/>
</dbReference>
<evidence type="ECO:0000256" key="4">
    <source>
        <dbReference type="ARBA" id="ARBA00022801"/>
    </source>
</evidence>
<evidence type="ECO:0000259" key="7">
    <source>
        <dbReference type="PROSITE" id="PS51462"/>
    </source>
</evidence>
<keyword evidence="3" id="KW-0479">Metal-binding</keyword>
<comment type="cofactor">
    <cofactor evidence="2">
        <name>Mg(2+)</name>
        <dbReference type="ChEBI" id="CHEBI:18420"/>
    </cofactor>
</comment>
<evidence type="ECO:0000256" key="1">
    <source>
        <dbReference type="ARBA" id="ARBA00001936"/>
    </source>
</evidence>
<dbReference type="RefSeq" id="WP_320002794.1">
    <property type="nucleotide sequence ID" value="NZ_JAUHJS010000001.1"/>
</dbReference>
<evidence type="ECO:0000256" key="6">
    <source>
        <dbReference type="ARBA" id="ARBA00023211"/>
    </source>
</evidence>
<accession>A0ABT8F1T6</accession>
<dbReference type="PANTHER" id="PTHR12992">
    <property type="entry name" value="NUDIX HYDROLASE"/>
    <property type="match status" value="1"/>
</dbReference>
<evidence type="ECO:0000313" key="8">
    <source>
        <dbReference type="EMBL" id="MDN4164268.1"/>
    </source>
</evidence>
<comment type="caution">
    <text evidence="8">The sequence shown here is derived from an EMBL/GenBank/DDBJ whole genome shotgun (WGS) entry which is preliminary data.</text>
</comment>
<proteinExistence type="predicted"/>
<keyword evidence="4 8" id="KW-0378">Hydrolase</keyword>
<sequence>MEALISYLRTRLQQPLPGREAQIRMSAVPVDQERFVFKERPDAKQGSVLILLYKHQGEWFIPLMLRPDYEGVHGGQVSFPGGKKEEQDADLFETALREAHEEVGIEQDKVKILGAMTEMYIPPSNFKVFPVLAYTEQRPDFLINQYEVVRVIEMPLRLLLQEETIQHKVMTVLGKFTLQTPYFAIDNETVWGATAMMLSELKFILQEVAGDPSLDL</sequence>
<dbReference type="InterPro" id="IPR015797">
    <property type="entry name" value="NUDIX_hydrolase-like_dom_sf"/>
</dbReference>
<evidence type="ECO:0000256" key="2">
    <source>
        <dbReference type="ARBA" id="ARBA00001946"/>
    </source>
</evidence>
<evidence type="ECO:0000256" key="5">
    <source>
        <dbReference type="ARBA" id="ARBA00022842"/>
    </source>
</evidence>
<dbReference type="PROSITE" id="PS51462">
    <property type="entry name" value="NUDIX"/>
    <property type="match status" value="1"/>
</dbReference>
<dbReference type="EMBL" id="JAUHJS010000001">
    <property type="protein sequence ID" value="MDN4164268.1"/>
    <property type="molecule type" value="Genomic_DNA"/>
</dbReference>
<comment type="cofactor">
    <cofactor evidence="1">
        <name>Mn(2+)</name>
        <dbReference type="ChEBI" id="CHEBI:29035"/>
    </cofactor>
</comment>
<protein>
    <submittedName>
        <fullName evidence="8">CoA pyrophosphatase</fullName>
        <ecNumber evidence="8">3.6.1.55</ecNumber>
    </submittedName>
</protein>
<dbReference type="SUPFAM" id="SSF55811">
    <property type="entry name" value="Nudix"/>
    <property type="match status" value="1"/>
</dbReference>
<dbReference type="GO" id="GO:0035539">
    <property type="term" value="F:8-oxo-7,8-dihydrodeoxyguanosine triphosphate pyrophosphatase activity"/>
    <property type="evidence" value="ECO:0007669"/>
    <property type="project" value="UniProtKB-EC"/>
</dbReference>
<name>A0ABT8F1T6_9BACT</name>